<dbReference type="Pfam" id="PF09084">
    <property type="entry name" value="NMT1"/>
    <property type="match status" value="1"/>
</dbReference>
<dbReference type="AlphaFoldDB" id="A0A1I1N8E6"/>
<dbReference type="Proteomes" id="UP000199514">
    <property type="component" value="Unassembled WGS sequence"/>
</dbReference>
<evidence type="ECO:0000313" key="3">
    <source>
        <dbReference type="Proteomes" id="UP000199514"/>
    </source>
</evidence>
<protein>
    <submittedName>
        <fullName evidence="2">NitT/TauT family transport system substrate-binding protein</fullName>
    </submittedName>
</protein>
<sequence length="92" mass="9682">MYLNTDGQEAPGIGFMLGDESNGADGLLVKNGVKSLADLSGKTIALEKETPAYILLKYAAKQNNIDFKTLKIKYMPAADAATAFIAGQVDAA</sequence>
<name>A0A1I1N8E6_9BACT</name>
<dbReference type="STRING" id="927664.SAMN05421780_11333"/>
<dbReference type="Gene3D" id="3.40.190.10">
    <property type="entry name" value="Periplasmic binding protein-like II"/>
    <property type="match status" value="1"/>
</dbReference>
<keyword evidence="3" id="KW-1185">Reference proteome</keyword>
<proteinExistence type="predicted"/>
<dbReference type="OrthoDB" id="9815602at2"/>
<dbReference type="RefSeq" id="WP_091516263.1">
    <property type="nucleotide sequence ID" value="NZ_FOLE01000013.1"/>
</dbReference>
<dbReference type="InterPro" id="IPR015168">
    <property type="entry name" value="SsuA/THI5"/>
</dbReference>
<evidence type="ECO:0000313" key="2">
    <source>
        <dbReference type="EMBL" id="SFC93725.1"/>
    </source>
</evidence>
<dbReference type="EMBL" id="FOLE01000013">
    <property type="protein sequence ID" value="SFC93725.1"/>
    <property type="molecule type" value="Genomic_DNA"/>
</dbReference>
<reference evidence="2 3" key="1">
    <citation type="submission" date="2016-10" db="EMBL/GenBank/DDBJ databases">
        <authorList>
            <person name="de Groot N.N."/>
        </authorList>
    </citation>
    <scope>NUCLEOTIDE SEQUENCE [LARGE SCALE GENOMIC DNA]</scope>
    <source>
        <strain evidence="2 3">DSM 6793</strain>
    </source>
</reference>
<gene>
    <name evidence="2" type="ORF">SAMN05421780_11333</name>
</gene>
<dbReference type="SUPFAM" id="SSF53850">
    <property type="entry name" value="Periplasmic binding protein-like II"/>
    <property type="match status" value="1"/>
</dbReference>
<organism evidence="2 3">
    <name type="scientific">Flexibacter flexilis DSM 6793</name>
    <dbReference type="NCBI Taxonomy" id="927664"/>
    <lineage>
        <taxon>Bacteria</taxon>
        <taxon>Pseudomonadati</taxon>
        <taxon>Bacteroidota</taxon>
        <taxon>Cytophagia</taxon>
        <taxon>Cytophagales</taxon>
        <taxon>Flexibacteraceae</taxon>
        <taxon>Flexibacter</taxon>
    </lineage>
</organism>
<accession>A0A1I1N8E6</accession>
<feature type="domain" description="SsuA/THI5-like" evidence="1">
    <location>
        <begin position="28"/>
        <end position="92"/>
    </location>
</feature>
<evidence type="ECO:0000259" key="1">
    <source>
        <dbReference type="Pfam" id="PF09084"/>
    </source>
</evidence>